<reference evidence="1 2" key="1">
    <citation type="submission" date="2024-03" db="EMBL/GenBank/DDBJ databases">
        <title>The Acrasis kona genome and developmental transcriptomes reveal deep origins of eukaryotic multicellular pathways.</title>
        <authorList>
            <person name="Sheikh S."/>
            <person name="Fu C.-J."/>
            <person name="Brown M.W."/>
            <person name="Baldauf S.L."/>
        </authorList>
    </citation>
    <scope>NUCLEOTIDE SEQUENCE [LARGE SCALE GENOMIC DNA]</scope>
    <source>
        <strain evidence="1 2">ATCC MYA-3509</strain>
    </source>
</reference>
<name>A0AAW2ZG33_9EUKA</name>
<organism evidence="1 2">
    <name type="scientific">Acrasis kona</name>
    <dbReference type="NCBI Taxonomy" id="1008807"/>
    <lineage>
        <taxon>Eukaryota</taxon>
        <taxon>Discoba</taxon>
        <taxon>Heterolobosea</taxon>
        <taxon>Tetramitia</taxon>
        <taxon>Eutetramitia</taxon>
        <taxon>Acrasidae</taxon>
        <taxon>Acrasis</taxon>
    </lineage>
</organism>
<dbReference type="AlphaFoldDB" id="A0AAW2ZG33"/>
<comment type="caution">
    <text evidence="1">The sequence shown here is derived from an EMBL/GenBank/DDBJ whole genome shotgun (WGS) entry which is preliminary data.</text>
</comment>
<keyword evidence="2" id="KW-1185">Reference proteome</keyword>
<proteinExistence type="predicted"/>
<dbReference type="Proteomes" id="UP001431209">
    <property type="component" value="Unassembled WGS sequence"/>
</dbReference>
<dbReference type="EMBL" id="JAOPGA020001437">
    <property type="protein sequence ID" value="KAL0488410.1"/>
    <property type="molecule type" value="Genomic_DNA"/>
</dbReference>
<protein>
    <submittedName>
        <fullName evidence="1">Uncharacterized protein</fullName>
    </submittedName>
</protein>
<evidence type="ECO:0000313" key="2">
    <source>
        <dbReference type="Proteomes" id="UP001431209"/>
    </source>
</evidence>
<gene>
    <name evidence="1" type="ORF">AKO1_015655</name>
</gene>
<evidence type="ECO:0000313" key="1">
    <source>
        <dbReference type="EMBL" id="KAL0488410.1"/>
    </source>
</evidence>
<accession>A0AAW2ZG33</accession>
<sequence>MEIQEREVLTIAYSALALIEETQRKMVKVVAVEMTNNRLRLQFFYDNIQKSINAYHQHTPNKNSYYRYTIFLNHPPQTADEFRSKVLMDHKDSSNCSQCLTTVKLKIKHTCRFCNGTTCNSRHCFLMIPFNKIHLNPRYHMITYKILVCIKCATGITIDWPQAVKMLDTIEDYVETINKEIKKMLSQSQTN</sequence>